<dbReference type="EMBL" id="JAGHQL010000044">
    <property type="protein sequence ID" value="KAH0542870.1"/>
    <property type="molecule type" value="Genomic_DNA"/>
</dbReference>
<keyword evidence="1" id="KW-0143">Chaperone</keyword>
<sequence length="600" mass="68396">MSATPQEDPYKVLGVPKDATKDAIRSAHRKLVLQSHPDKVQDESLRAQKQDEFQRVQQAYELLIDESRRQQYDETVKRDELRRQVAEERAKSSRRYEPVRSSPREFDERRSHTRPYEDGRPRSFEDGVPSPKYDASGVRHPMRSFEGRKSTSRAEEEERAHAERERKRESERSERRKTRDRERRRGYDDKYARATPYYSEEDESHHARAPRESSKVHMESAELSGMLHLVQEAKLFAAQEYIRRSSEDSPARHLAGGRSHKPYYAAPPPPTPTPPIAVEEPSVRRSAARPNRERKRESSRPRSRGKESRIVDPPRYHESGTRTRIVPPMATPVSSQPILDDIPPLSGRSHHSHSRSSPSMAQTMKPQRSSTTENVRSRPGDSPSFSRSNTSPMVGSTSRRETVSGKLKDKVIKNSLGEAGFDSGYSSSTPDSPYLSGGRMSSSPPSRFEPRSSPKTGSFARQVYEEPVDYTYTRSRTLSREPEDLYERRTKSRSPSPVRLVPESSTRSRAQPPSAEFVSPRKVQYAYPKDSSRIPPISSRIAPLETTPRRTFTGEVHYAHKFGPEDVAYTQYSTPGRRSGGSHGHSHYIRPSLARAETIH</sequence>
<dbReference type="FunFam" id="1.10.287.110:FF:000073">
    <property type="entry name" value="DnaJ domain protein"/>
    <property type="match status" value="1"/>
</dbReference>
<dbReference type="GO" id="GO:0051787">
    <property type="term" value="F:misfolded protein binding"/>
    <property type="evidence" value="ECO:0007669"/>
    <property type="project" value="TreeGrafter"/>
</dbReference>
<feature type="compositionally biased region" description="Polar residues" evidence="2">
    <location>
        <begin position="360"/>
        <end position="374"/>
    </location>
</feature>
<dbReference type="GO" id="GO:0036503">
    <property type="term" value="P:ERAD pathway"/>
    <property type="evidence" value="ECO:0007669"/>
    <property type="project" value="TreeGrafter"/>
</dbReference>
<feature type="compositionally biased region" description="Pro residues" evidence="2">
    <location>
        <begin position="265"/>
        <end position="275"/>
    </location>
</feature>
<feature type="compositionally biased region" description="Basic and acidic residues" evidence="2">
    <location>
        <begin position="67"/>
        <end position="125"/>
    </location>
</feature>
<feature type="region of interest" description="Disordered" evidence="2">
    <location>
        <begin position="67"/>
        <end position="221"/>
    </location>
</feature>
<dbReference type="SUPFAM" id="SSF46565">
    <property type="entry name" value="Chaperone J-domain"/>
    <property type="match status" value="1"/>
</dbReference>
<evidence type="ECO:0000256" key="2">
    <source>
        <dbReference type="SAM" id="MobiDB-lite"/>
    </source>
</evidence>
<dbReference type="PROSITE" id="PS00636">
    <property type="entry name" value="DNAJ_1"/>
    <property type="match status" value="1"/>
</dbReference>
<organism evidence="4 5">
    <name type="scientific">Glutinoglossum americanum</name>
    <dbReference type="NCBI Taxonomy" id="1670608"/>
    <lineage>
        <taxon>Eukaryota</taxon>
        <taxon>Fungi</taxon>
        <taxon>Dikarya</taxon>
        <taxon>Ascomycota</taxon>
        <taxon>Pezizomycotina</taxon>
        <taxon>Geoglossomycetes</taxon>
        <taxon>Geoglossales</taxon>
        <taxon>Geoglossaceae</taxon>
        <taxon>Glutinoglossum</taxon>
    </lineage>
</organism>
<feature type="region of interest" description="Disordered" evidence="2">
    <location>
        <begin position="571"/>
        <end position="600"/>
    </location>
</feature>
<accession>A0A9P8IEJ6</accession>
<feature type="region of interest" description="Disordered" evidence="2">
    <location>
        <begin position="243"/>
        <end position="520"/>
    </location>
</feature>
<dbReference type="InterPro" id="IPR051948">
    <property type="entry name" value="Hsp70_co-chaperone_J-domain"/>
</dbReference>
<dbReference type="PROSITE" id="PS50076">
    <property type="entry name" value="DNAJ_2"/>
    <property type="match status" value="1"/>
</dbReference>
<evidence type="ECO:0000256" key="1">
    <source>
        <dbReference type="ARBA" id="ARBA00023186"/>
    </source>
</evidence>
<evidence type="ECO:0000259" key="3">
    <source>
        <dbReference type="PROSITE" id="PS50076"/>
    </source>
</evidence>
<feature type="compositionally biased region" description="Basic and acidic residues" evidence="2">
    <location>
        <begin position="290"/>
        <end position="321"/>
    </location>
</feature>
<evidence type="ECO:0000313" key="4">
    <source>
        <dbReference type="EMBL" id="KAH0542870.1"/>
    </source>
</evidence>
<comment type="caution">
    <text evidence="4">The sequence shown here is derived from an EMBL/GenBank/DDBJ whole genome shotgun (WGS) entry which is preliminary data.</text>
</comment>
<dbReference type="GO" id="GO:0051087">
    <property type="term" value="F:protein-folding chaperone binding"/>
    <property type="evidence" value="ECO:0007669"/>
    <property type="project" value="TreeGrafter"/>
</dbReference>
<feature type="compositionally biased region" description="Basic and acidic residues" evidence="2">
    <location>
        <begin position="143"/>
        <end position="192"/>
    </location>
</feature>
<feature type="compositionally biased region" description="Low complexity" evidence="2">
    <location>
        <begin position="436"/>
        <end position="454"/>
    </location>
</feature>
<dbReference type="CDD" id="cd06257">
    <property type="entry name" value="DnaJ"/>
    <property type="match status" value="1"/>
</dbReference>
<gene>
    <name evidence="4" type="ORF">FGG08_002730</name>
</gene>
<name>A0A9P8IEJ6_9PEZI</name>
<feature type="compositionally biased region" description="Basic and acidic residues" evidence="2">
    <location>
        <begin position="478"/>
        <end position="489"/>
    </location>
</feature>
<protein>
    <recommendedName>
        <fullName evidence="3">J domain-containing protein</fullName>
    </recommendedName>
</protein>
<feature type="compositionally biased region" description="Polar residues" evidence="2">
    <location>
        <begin position="383"/>
        <end position="397"/>
    </location>
</feature>
<dbReference type="AlphaFoldDB" id="A0A9P8IEJ6"/>
<dbReference type="InterPro" id="IPR001623">
    <property type="entry name" value="DnaJ_domain"/>
</dbReference>
<keyword evidence="5" id="KW-1185">Reference proteome</keyword>
<dbReference type="OrthoDB" id="10250354at2759"/>
<feature type="region of interest" description="Disordered" evidence="2">
    <location>
        <begin position="527"/>
        <end position="546"/>
    </location>
</feature>
<dbReference type="GO" id="GO:0005783">
    <property type="term" value="C:endoplasmic reticulum"/>
    <property type="evidence" value="ECO:0007669"/>
    <property type="project" value="TreeGrafter"/>
</dbReference>
<dbReference type="PANTHER" id="PTHR44360:SF1">
    <property type="entry name" value="DNAJ HOMOLOG SUBFAMILY B MEMBER 9"/>
    <property type="match status" value="1"/>
</dbReference>
<feature type="domain" description="J" evidence="3">
    <location>
        <begin position="8"/>
        <end position="76"/>
    </location>
</feature>
<feature type="compositionally biased region" description="Basic and acidic residues" evidence="2">
    <location>
        <begin position="203"/>
        <end position="220"/>
    </location>
</feature>
<dbReference type="PANTHER" id="PTHR44360">
    <property type="entry name" value="DNAJ HOMOLOG SUBFAMILY B MEMBER 9"/>
    <property type="match status" value="1"/>
</dbReference>
<dbReference type="Pfam" id="PF00226">
    <property type="entry name" value="DnaJ"/>
    <property type="match status" value="1"/>
</dbReference>
<dbReference type="Gene3D" id="1.10.287.110">
    <property type="entry name" value="DnaJ domain"/>
    <property type="match status" value="1"/>
</dbReference>
<dbReference type="InterPro" id="IPR018253">
    <property type="entry name" value="DnaJ_domain_CS"/>
</dbReference>
<reference evidence="4" key="1">
    <citation type="submission" date="2021-03" db="EMBL/GenBank/DDBJ databases">
        <title>Comparative genomics and phylogenomic investigation of the class Geoglossomycetes provide insights into ecological specialization and systematics.</title>
        <authorList>
            <person name="Melie T."/>
            <person name="Pirro S."/>
            <person name="Miller A.N."/>
            <person name="Quandt A."/>
        </authorList>
    </citation>
    <scope>NUCLEOTIDE SEQUENCE</scope>
    <source>
        <strain evidence="4">GBOQ0MN5Z8</strain>
    </source>
</reference>
<evidence type="ECO:0000313" key="5">
    <source>
        <dbReference type="Proteomes" id="UP000698800"/>
    </source>
</evidence>
<feature type="compositionally biased region" description="Basic and acidic residues" evidence="2">
    <location>
        <begin position="398"/>
        <end position="412"/>
    </location>
</feature>
<dbReference type="Proteomes" id="UP000698800">
    <property type="component" value="Unassembled WGS sequence"/>
</dbReference>
<dbReference type="InterPro" id="IPR036869">
    <property type="entry name" value="J_dom_sf"/>
</dbReference>
<dbReference type="SMART" id="SM00271">
    <property type="entry name" value="DnaJ"/>
    <property type="match status" value="1"/>
</dbReference>
<proteinExistence type="predicted"/>
<dbReference type="PRINTS" id="PR00625">
    <property type="entry name" value="JDOMAIN"/>
</dbReference>